<dbReference type="PROSITE" id="PS00763">
    <property type="entry name" value="GLUTATHIONE_PEROXID_2"/>
    <property type="match status" value="1"/>
</dbReference>
<dbReference type="EMBL" id="JAACXV010000114">
    <property type="protein sequence ID" value="KAF7283390.1"/>
    <property type="molecule type" value="Genomic_DNA"/>
</dbReference>
<dbReference type="AlphaFoldDB" id="A0A834ISX7"/>
<evidence type="ECO:0000313" key="8">
    <source>
        <dbReference type="Proteomes" id="UP000625711"/>
    </source>
</evidence>
<comment type="similarity">
    <text evidence="1 6">Belongs to the glutathione peroxidase family.</text>
</comment>
<evidence type="ECO:0000256" key="1">
    <source>
        <dbReference type="ARBA" id="ARBA00006926"/>
    </source>
</evidence>
<evidence type="ECO:0000256" key="2">
    <source>
        <dbReference type="ARBA" id="ARBA00022559"/>
    </source>
</evidence>
<dbReference type="PROSITE" id="PS51355">
    <property type="entry name" value="GLUTATHIONE_PEROXID_3"/>
    <property type="match status" value="1"/>
</dbReference>
<dbReference type="InterPro" id="IPR029760">
    <property type="entry name" value="GPX_CS"/>
</dbReference>
<keyword evidence="2 6" id="KW-0575">Peroxidase</keyword>
<evidence type="ECO:0000313" key="7">
    <source>
        <dbReference type="EMBL" id="KAF7283390.1"/>
    </source>
</evidence>
<evidence type="ECO:0000256" key="4">
    <source>
        <dbReference type="ARBA" id="ARBA00023002"/>
    </source>
</evidence>
<accession>A0A834ISX7</accession>
<dbReference type="PIRSF" id="PIRSF000303">
    <property type="entry name" value="Glutathion_perox"/>
    <property type="match status" value="1"/>
</dbReference>
<dbReference type="Proteomes" id="UP000625711">
    <property type="component" value="Unassembled WGS sequence"/>
</dbReference>
<dbReference type="InterPro" id="IPR029759">
    <property type="entry name" value="GPX_AS"/>
</dbReference>
<dbReference type="InterPro" id="IPR036249">
    <property type="entry name" value="Thioredoxin-like_sf"/>
</dbReference>
<dbReference type="PANTHER" id="PTHR11592:SF134">
    <property type="entry name" value="PHOSPHOLIPID HYDROPEROXIDE GLUTATHIONE PEROXIDASE"/>
    <property type="match status" value="1"/>
</dbReference>
<keyword evidence="4 6" id="KW-0560">Oxidoreductase</keyword>
<dbReference type="SUPFAM" id="SSF52833">
    <property type="entry name" value="Thioredoxin-like"/>
    <property type="match status" value="1"/>
</dbReference>
<evidence type="ECO:0000256" key="5">
    <source>
        <dbReference type="PIRSR" id="PIRSR000303-1"/>
    </source>
</evidence>
<reference evidence="7" key="1">
    <citation type="submission" date="2020-08" db="EMBL/GenBank/DDBJ databases">
        <title>Genome sequencing and assembly of the red palm weevil Rhynchophorus ferrugineus.</title>
        <authorList>
            <person name="Dias G.B."/>
            <person name="Bergman C.M."/>
            <person name="Manee M."/>
        </authorList>
    </citation>
    <scope>NUCLEOTIDE SEQUENCE</scope>
    <source>
        <strain evidence="7">AA-2017</strain>
        <tissue evidence="7">Whole larva</tissue>
    </source>
</reference>
<keyword evidence="8" id="KW-1185">Reference proteome</keyword>
<sequence>MSYTTDTSESNNVNINSVYDFKVKDIYGNIVSLEKYKGHVCIIVNVASQCGLTETNYDQLNYLYSRYGKSRGLRILAFPSNQFLSQEPGTDEDILNFVRSKGVQFDVFSKINVNGDDAHPLWKYLKSAQKGTFGDFIKWNFSKFIIDKNGRVVERYAPTTNPNDMVEDLEKYFDQEFGNVTDKNEL</sequence>
<dbReference type="InterPro" id="IPR000889">
    <property type="entry name" value="Glutathione_peroxidase"/>
</dbReference>
<dbReference type="PRINTS" id="PR01011">
    <property type="entry name" value="GLUTPROXDASE"/>
</dbReference>
<dbReference type="Gene3D" id="3.40.30.10">
    <property type="entry name" value="Glutaredoxin"/>
    <property type="match status" value="1"/>
</dbReference>
<name>A0A834ISX7_RHYFE</name>
<dbReference type="FunFam" id="3.40.30.10:FF:000025">
    <property type="entry name" value="Glutathione peroxidase"/>
    <property type="match status" value="1"/>
</dbReference>
<comment type="caution">
    <text evidence="7">The sequence shown here is derived from an EMBL/GenBank/DDBJ whole genome shotgun (WGS) entry which is preliminary data.</text>
</comment>
<feature type="active site" evidence="5">
    <location>
        <position position="50"/>
    </location>
</feature>
<dbReference type="OrthoDB" id="446890at2759"/>
<organism evidence="7 8">
    <name type="scientific">Rhynchophorus ferrugineus</name>
    <name type="common">Red palm weevil</name>
    <name type="synonym">Curculio ferrugineus</name>
    <dbReference type="NCBI Taxonomy" id="354439"/>
    <lineage>
        <taxon>Eukaryota</taxon>
        <taxon>Metazoa</taxon>
        <taxon>Ecdysozoa</taxon>
        <taxon>Arthropoda</taxon>
        <taxon>Hexapoda</taxon>
        <taxon>Insecta</taxon>
        <taxon>Pterygota</taxon>
        <taxon>Neoptera</taxon>
        <taxon>Endopterygota</taxon>
        <taxon>Coleoptera</taxon>
        <taxon>Polyphaga</taxon>
        <taxon>Cucujiformia</taxon>
        <taxon>Curculionidae</taxon>
        <taxon>Dryophthorinae</taxon>
        <taxon>Rhynchophorus</taxon>
    </lineage>
</organism>
<dbReference type="Pfam" id="PF00255">
    <property type="entry name" value="GSHPx"/>
    <property type="match status" value="1"/>
</dbReference>
<dbReference type="GO" id="GO:0006979">
    <property type="term" value="P:response to oxidative stress"/>
    <property type="evidence" value="ECO:0007669"/>
    <property type="project" value="InterPro"/>
</dbReference>
<dbReference type="CDD" id="cd00340">
    <property type="entry name" value="GSH_Peroxidase"/>
    <property type="match status" value="1"/>
</dbReference>
<protein>
    <recommendedName>
        <fullName evidence="6">Glutathione peroxidase</fullName>
    </recommendedName>
</protein>
<proteinExistence type="inferred from homology"/>
<dbReference type="PROSITE" id="PS00460">
    <property type="entry name" value="GLUTATHIONE_PEROXID_1"/>
    <property type="match status" value="1"/>
</dbReference>
<evidence type="ECO:0000256" key="3">
    <source>
        <dbReference type="ARBA" id="ARBA00022933"/>
    </source>
</evidence>
<evidence type="ECO:0000256" key="6">
    <source>
        <dbReference type="RuleBase" id="RU000499"/>
    </source>
</evidence>
<dbReference type="GO" id="GO:0004601">
    <property type="term" value="F:peroxidase activity"/>
    <property type="evidence" value="ECO:0007669"/>
    <property type="project" value="UniProtKB-KW"/>
</dbReference>
<keyword evidence="3" id="KW-0712">Selenocysteine</keyword>
<dbReference type="PANTHER" id="PTHR11592">
    <property type="entry name" value="GLUTATHIONE PEROXIDASE"/>
    <property type="match status" value="1"/>
</dbReference>
<gene>
    <name evidence="7" type="ORF">GWI33_000723</name>
</gene>